<dbReference type="Proteomes" id="UP001501047">
    <property type="component" value="Unassembled WGS sequence"/>
</dbReference>
<sequence length="243" mass="27779">MKKIISTIVTIFIIVVLLVKVQGVEAVNSVSESKMEDNVSTEDISGKLIRFHVIANSDSEKDQSLKLKVRDKVLEYVQPLLKDSKNIEESREILNKENEKILEIARVVIKENGYDYSVESTLGKENFPVKTYGNITLPQGEYEAYRIIIGTGEGQNWWCVMFPPICFVDITKGEVAYEETEEEMKKVLDDEEFNMVDNTNSKNINSEKIEEIKVVSEAIADNTEDDNIVIKFKIEDILKNLFK</sequence>
<reference evidence="1 2" key="1">
    <citation type="journal article" date="2019" name="Int. J. Syst. Evol. Microbiol.">
        <title>The Global Catalogue of Microorganisms (GCM) 10K type strain sequencing project: providing services to taxonomists for standard genome sequencing and annotation.</title>
        <authorList>
            <consortium name="The Broad Institute Genomics Platform"/>
            <consortium name="The Broad Institute Genome Sequencing Center for Infectious Disease"/>
            <person name="Wu L."/>
            <person name="Ma J."/>
        </authorList>
    </citation>
    <scope>NUCLEOTIDE SEQUENCE [LARGE SCALE GENOMIC DNA]</scope>
    <source>
        <strain evidence="1 2">JCM 1417</strain>
    </source>
</reference>
<keyword evidence="2" id="KW-1185">Reference proteome</keyword>
<dbReference type="Pfam" id="PF09551">
    <property type="entry name" value="Spore_II_R"/>
    <property type="match status" value="1"/>
</dbReference>
<evidence type="ECO:0000313" key="2">
    <source>
        <dbReference type="Proteomes" id="UP001501047"/>
    </source>
</evidence>
<gene>
    <name evidence="1" type="primary">spoIIR</name>
    <name evidence="1" type="ORF">GCM10008908_13920</name>
</gene>
<dbReference type="RefSeq" id="WP_343824968.1">
    <property type="nucleotide sequence ID" value="NZ_BAAACI010000002.1"/>
</dbReference>
<protein>
    <submittedName>
        <fullName evidence="1">Stage II sporulation protein R</fullName>
    </submittedName>
</protein>
<dbReference type="InterPro" id="IPR014202">
    <property type="entry name" value="Spore_II_R"/>
</dbReference>
<accession>A0ABN1KLU7</accession>
<evidence type="ECO:0000313" key="1">
    <source>
        <dbReference type="EMBL" id="GAA0770727.1"/>
    </source>
</evidence>
<dbReference type="EMBL" id="BAAACI010000002">
    <property type="protein sequence ID" value="GAA0770727.1"/>
    <property type="molecule type" value="Genomic_DNA"/>
</dbReference>
<dbReference type="NCBIfam" id="TIGR02837">
    <property type="entry name" value="spore_II_R"/>
    <property type="match status" value="1"/>
</dbReference>
<comment type="caution">
    <text evidence="1">The sequence shown here is derived from an EMBL/GenBank/DDBJ whole genome shotgun (WGS) entry which is preliminary data.</text>
</comment>
<proteinExistence type="predicted"/>
<organism evidence="1 2">
    <name type="scientific">Clostridium subterminale</name>
    <dbReference type="NCBI Taxonomy" id="1550"/>
    <lineage>
        <taxon>Bacteria</taxon>
        <taxon>Bacillati</taxon>
        <taxon>Bacillota</taxon>
        <taxon>Clostridia</taxon>
        <taxon>Eubacteriales</taxon>
        <taxon>Clostridiaceae</taxon>
        <taxon>Clostridium</taxon>
    </lineage>
</organism>
<name>A0ABN1KLU7_CLOSU</name>